<protein>
    <submittedName>
        <fullName evidence="2">Uncharacterized protein</fullName>
    </submittedName>
</protein>
<dbReference type="AlphaFoldDB" id="A0A016QKN0"/>
<dbReference type="Proteomes" id="UP000020492">
    <property type="component" value="Unassembled WGS sequence"/>
</dbReference>
<name>A0A016QKN0_9DEIO</name>
<gene>
    <name evidence="2" type="ORF">DEIPH_ctg139orf0177</name>
</gene>
<reference evidence="2 3" key="1">
    <citation type="submission" date="2014-03" db="EMBL/GenBank/DDBJ databases">
        <title>Draft genome sequence of Deinococcus phoenicis 1P10ME.</title>
        <authorList>
            <person name="Stepanov V.G."/>
            <person name="Vaishampayan P."/>
            <person name="Venkateswaran K."/>
            <person name="Fox G.E."/>
        </authorList>
    </citation>
    <scope>NUCLEOTIDE SEQUENCE [LARGE SCALE GENOMIC DNA]</scope>
    <source>
        <strain evidence="2 3">1P10ME</strain>
    </source>
</reference>
<keyword evidence="3" id="KW-1185">Reference proteome</keyword>
<dbReference type="STRING" id="1476583.DEIPH_ctg139orf0177"/>
<evidence type="ECO:0000313" key="3">
    <source>
        <dbReference type="Proteomes" id="UP000020492"/>
    </source>
</evidence>
<dbReference type="OrthoDB" id="25744at2"/>
<evidence type="ECO:0000256" key="1">
    <source>
        <dbReference type="SAM" id="MobiDB-lite"/>
    </source>
</evidence>
<organism evidence="2 3">
    <name type="scientific">Deinococcus phoenicis</name>
    <dbReference type="NCBI Taxonomy" id="1476583"/>
    <lineage>
        <taxon>Bacteria</taxon>
        <taxon>Thermotogati</taxon>
        <taxon>Deinococcota</taxon>
        <taxon>Deinococci</taxon>
        <taxon>Deinococcales</taxon>
        <taxon>Deinococcaceae</taxon>
        <taxon>Deinococcus</taxon>
    </lineage>
</organism>
<feature type="compositionally biased region" description="Basic and acidic residues" evidence="1">
    <location>
        <begin position="110"/>
        <end position="126"/>
    </location>
</feature>
<feature type="region of interest" description="Disordered" evidence="1">
    <location>
        <begin position="110"/>
        <end position="187"/>
    </location>
</feature>
<sequence>MAYTIMLWLVNPGEQIHQDEALELTQGAQRAVLPGAMSGVTEPPAATRLVYGVYDTQNEAATALQVVGEQLAQGRPLMVTLRGGHVFLIPAGRVHYAVMAEVVRPKDVHAAERPEAATDKERDRATARVVEPPPFPEQDEQARSAPLDGGSVPRGGPGPGAPPGGPARPEAQRETPEPSPPAVRDRG</sequence>
<comment type="caution">
    <text evidence="2">The sequence shown here is derived from an EMBL/GenBank/DDBJ whole genome shotgun (WGS) entry which is preliminary data.</text>
</comment>
<dbReference type="RefSeq" id="WP_034361036.1">
    <property type="nucleotide sequence ID" value="NZ_JHAC01000093.1"/>
</dbReference>
<dbReference type="eggNOG" id="ENOG5033JPW">
    <property type="taxonomic scope" value="Bacteria"/>
</dbReference>
<proteinExistence type="predicted"/>
<dbReference type="EMBL" id="JHAC01000093">
    <property type="protein sequence ID" value="EYB66442.1"/>
    <property type="molecule type" value="Genomic_DNA"/>
</dbReference>
<accession>A0A016QKN0</accession>
<evidence type="ECO:0000313" key="2">
    <source>
        <dbReference type="EMBL" id="EYB66442.1"/>
    </source>
</evidence>